<feature type="domain" description="DUF7373" evidence="1">
    <location>
        <begin position="2"/>
        <end position="164"/>
    </location>
</feature>
<evidence type="ECO:0000313" key="3">
    <source>
        <dbReference type="EMBL" id="RJO72138.1"/>
    </source>
</evidence>
<reference evidence="3 4" key="1">
    <citation type="submission" date="2018-09" db="EMBL/GenBank/DDBJ databases">
        <title>YIM PH21274 draft genome.</title>
        <authorList>
            <person name="Miao C."/>
        </authorList>
    </citation>
    <scope>NUCLEOTIDE SEQUENCE [LARGE SCALE GENOMIC DNA]</scope>
    <source>
        <strain evidence="3 4">YIM PH 21724</strain>
    </source>
</reference>
<dbReference type="Proteomes" id="UP000266677">
    <property type="component" value="Unassembled WGS sequence"/>
</dbReference>
<keyword evidence="4" id="KW-1185">Reference proteome</keyword>
<evidence type="ECO:0000313" key="4">
    <source>
        <dbReference type="Proteomes" id="UP000266677"/>
    </source>
</evidence>
<feature type="domain" description="DUF7373" evidence="2">
    <location>
        <begin position="170"/>
        <end position="310"/>
    </location>
</feature>
<protein>
    <submittedName>
        <fullName evidence="3">Uncharacterized protein</fullName>
    </submittedName>
</protein>
<dbReference type="Pfam" id="PF24088">
    <property type="entry name" value="DUF7373"/>
    <property type="match status" value="1"/>
</dbReference>
<organism evidence="3 4">
    <name type="scientific">Nocardia panacis</name>
    <dbReference type="NCBI Taxonomy" id="2340916"/>
    <lineage>
        <taxon>Bacteria</taxon>
        <taxon>Bacillati</taxon>
        <taxon>Actinomycetota</taxon>
        <taxon>Actinomycetes</taxon>
        <taxon>Mycobacteriales</taxon>
        <taxon>Nocardiaceae</taxon>
        <taxon>Nocardia</taxon>
    </lineage>
</organism>
<dbReference type="Pfam" id="PF24092">
    <property type="entry name" value="DUF7373_C"/>
    <property type="match status" value="1"/>
</dbReference>
<accession>A0A3A4KAN8</accession>
<dbReference type="AlphaFoldDB" id="A0A3A4KAN8"/>
<sequence>MHPFTDPSASGLHNVVAASRDEFNEDANGFLFGFINSGRSNRVTNLSFELTAAVLTFSNDATATSAADALFKRDMARSHGAEPTILQKYTTARTYFTPQFSWLTTFFATGQFVILSIIRDRAGEQIRVNDLDTLTDLATRSLDITSDRLRDFVPTPPEKLLDLPADIDGMLGRAIPANINPTDVDGPPAVYDRHGALSISYQPLSDATLFDAAGVDRVAFNGSYIYRAKDAAGARTVANQYANPGRVYRRIDPPKGLPMATCLEYRGMVDTVIKYTCTVSVDRYAAAIRANQLRDAYQRISAQYAVLINSR</sequence>
<evidence type="ECO:0000259" key="2">
    <source>
        <dbReference type="Pfam" id="PF24092"/>
    </source>
</evidence>
<evidence type="ECO:0000259" key="1">
    <source>
        <dbReference type="Pfam" id="PF24088"/>
    </source>
</evidence>
<dbReference type="InterPro" id="IPR055797">
    <property type="entry name" value="DUF7373"/>
</dbReference>
<gene>
    <name evidence="3" type="ORF">D5S18_23500</name>
</gene>
<dbReference type="EMBL" id="QZFU01000029">
    <property type="protein sequence ID" value="RJO72138.1"/>
    <property type="molecule type" value="Genomic_DNA"/>
</dbReference>
<proteinExistence type="predicted"/>
<comment type="caution">
    <text evidence="3">The sequence shown here is derived from an EMBL/GenBank/DDBJ whole genome shotgun (WGS) entry which is preliminary data.</text>
</comment>
<name>A0A3A4KAN8_9NOCA</name>
<dbReference type="InterPro" id="IPR056463">
    <property type="entry name" value="DUF7373_C"/>
</dbReference>